<dbReference type="GO" id="GO:0004674">
    <property type="term" value="F:protein serine/threonine kinase activity"/>
    <property type="evidence" value="ECO:0007669"/>
    <property type="project" value="UniProtKB-EC"/>
</dbReference>
<dbReference type="Gene3D" id="3.30.200.20">
    <property type="entry name" value="Phosphorylase Kinase, domain 1"/>
    <property type="match status" value="1"/>
</dbReference>
<keyword evidence="5" id="KW-0802">TPR repeat</keyword>
<dbReference type="InterPro" id="IPR017441">
    <property type="entry name" value="Protein_kinase_ATP_BS"/>
</dbReference>
<proteinExistence type="predicted"/>
<dbReference type="SMART" id="SM00220">
    <property type="entry name" value="S_TKc"/>
    <property type="match status" value="1"/>
</dbReference>
<dbReference type="Gene3D" id="1.10.510.10">
    <property type="entry name" value="Transferase(Phosphotransferase) domain 1"/>
    <property type="match status" value="1"/>
</dbReference>
<dbReference type="InterPro" id="IPR008271">
    <property type="entry name" value="Ser/Thr_kinase_AS"/>
</dbReference>
<sequence>MFESSEQAIFLEALDFESEEARAGYLDKACAGNAKLRASVEKLLGAHALPENPLDHPVAILAPDSTQDLSETLQVNRPIVEGPGALIGPYRLMEQIGEGGFGLVFVAEQQQPVRRKVALKVVKPGMDSRDVIARFEAERQALAMMDHPNIARAFDAGTTSNGRPYFVMELVRGVPITEFCDQHELSLRQRLEIFTTVCRAVQHAHQKGVVHRDIKPSNVLVTLHDETPVPKVIDFGVAKAIGQSLTDKTIYTRFTAMIGTPLYMSPEQAEMSGLDIDTRSDIYSLGVLLYELLTGSTPFEREQFNSVGLDEVRRIIREVDPPKPSTRLTTVAATLSTTSATRVRNPLQLSSAVRGDLDWIVMKALEKDRGRRYASASELADDVRRFLAEQPIEARPPSQLYQLSKFARRNKAVLVTVSLIAAAMMLGTAVSLWQASVAFGERNDKDAALQKALRLQQEADAAREEIAQFATRMKEANVLVTSGRAHVDAQRWAAAYADFTEAIERQPNYYNAWTERASLEVKLGLWELAARDFSQAIELGVPGDNPANWAIPQLFLLTGDTDTYREYCTTLLQQAEQRGERPSISLIRSCVLASNPVGDPEQLADQALAILAEMDAESARESQRRPRFAPWDRGGPLAGGPLPGGALPGGPSLGVPPEPPVGRPGQYADPGRPRDGGPPRPDEFRRMRIPRGVAHYTTAIAMYRAKRYDEAITYLSEALADDRWRNMQPVYPALAMAYHRSGDADRAREAYERSQQEIDALTQSMAQGPVGAMPIPWFDWIECQLLHREASILLTGFAPADDPRLRDIQQRGRSQIEAGEASF</sequence>
<dbReference type="AlphaFoldDB" id="A0A518HJW3"/>
<dbReference type="PROSITE" id="PS00108">
    <property type="entry name" value="PROTEIN_KINASE_ST"/>
    <property type="match status" value="1"/>
</dbReference>
<dbReference type="Gene3D" id="1.25.40.10">
    <property type="entry name" value="Tetratricopeptide repeat domain"/>
    <property type="match status" value="2"/>
</dbReference>
<keyword evidence="2 6" id="KW-0547">Nucleotide-binding</keyword>
<dbReference type="InterPro" id="IPR011009">
    <property type="entry name" value="Kinase-like_dom_sf"/>
</dbReference>
<evidence type="ECO:0000256" key="3">
    <source>
        <dbReference type="ARBA" id="ARBA00022777"/>
    </source>
</evidence>
<keyword evidence="7" id="KW-0175">Coiled coil</keyword>
<dbReference type="SUPFAM" id="SSF48452">
    <property type="entry name" value="TPR-like"/>
    <property type="match status" value="1"/>
</dbReference>
<evidence type="ECO:0000256" key="8">
    <source>
        <dbReference type="SAM" id="MobiDB-lite"/>
    </source>
</evidence>
<dbReference type="OrthoDB" id="258731at2"/>
<keyword evidence="4 6" id="KW-0067">ATP-binding</keyword>
<keyword evidence="11" id="KW-1185">Reference proteome</keyword>
<dbReference type="PROSITE" id="PS50011">
    <property type="entry name" value="PROTEIN_KINASE_DOM"/>
    <property type="match status" value="1"/>
</dbReference>
<dbReference type="PANTHER" id="PTHR43289">
    <property type="entry name" value="MITOGEN-ACTIVATED PROTEIN KINASE KINASE KINASE 20-RELATED"/>
    <property type="match status" value="1"/>
</dbReference>
<evidence type="ECO:0000256" key="1">
    <source>
        <dbReference type="ARBA" id="ARBA00022679"/>
    </source>
</evidence>
<evidence type="ECO:0000256" key="7">
    <source>
        <dbReference type="SAM" id="Coils"/>
    </source>
</evidence>
<protein>
    <submittedName>
        <fullName evidence="10">Serine/threonine-protein kinase PknB</fullName>
        <ecNumber evidence="10">2.7.11.1</ecNumber>
    </submittedName>
</protein>
<dbReference type="EC" id="2.7.11.1" evidence="10"/>
<dbReference type="PANTHER" id="PTHR43289:SF6">
    <property type="entry name" value="SERINE_THREONINE-PROTEIN KINASE NEKL-3"/>
    <property type="match status" value="1"/>
</dbReference>
<dbReference type="Proteomes" id="UP000319004">
    <property type="component" value="Chromosome"/>
</dbReference>
<dbReference type="Pfam" id="PF00069">
    <property type="entry name" value="Pkinase"/>
    <property type="match status" value="1"/>
</dbReference>
<dbReference type="InterPro" id="IPR000719">
    <property type="entry name" value="Prot_kinase_dom"/>
</dbReference>
<dbReference type="PROSITE" id="PS00107">
    <property type="entry name" value="PROTEIN_KINASE_ATP"/>
    <property type="match status" value="1"/>
</dbReference>
<dbReference type="RefSeq" id="WP_145384838.1">
    <property type="nucleotide sequence ID" value="NZ_CP037423.1"/>
</dbReference>
<name>A0A518HJW3_9BACT</name>
<feature type="domain" description="Protein kinase" evidence="9">
    <location>
        <begin position="90"/>
        <end position="387"/>
    </location>
</feature>
<feature type="compositionally biased region" description="Basic and acidic residues" evidence="8">
    <location>
        <begin position="671"/>
        <end position="686"/>
    </location>
</feature>
<keyword evidence="3 10" id="KW-0418">Kinase</keyword>
<feature type="compositionally biased region" description="Gly residues" evidence="8">
    <location>
        <begin position="636"/>
        <end position="652"/>
    </location>
</feature>
<dbReference type="PROSITE" id="PS50005">
    <property type="entry name" value="TPR"/>
    <property type="match status" value="1"/>
</dbReference>
<dbReference type="EMBL" id="CP037423">
    <property type="protein sequence ID" value="QDV41060.1"/>
    <property type="molecule type" value="Genomic_DNA"/>
</dbReference>
<evidence type="ECO:0000256" key="6">
    <source>
        <dbReference type="PROSITE-ProRule" id="PRU10141"/>
    </source>
</evidence>
<dbReference type="SUPFAM" id="SSF56112">
    <property type="entry name" value="Protein kinase-like (PK-like)"/>
    <property type="match status" value="1"/>
</dbReference>
<evidence type="ECO:0000256" key="2">
    <source>
        <dbReference type="ARBA" id="ARBA00022741"/>
    </source>
</evidence>
<dbReference type="InterPro" id="IPR019734">
    <property type="entry name" value="TPR_rpt"/>
</dbReference>
<evidence type="ECO:0000256" key="4">
    <source>
        <dbReference type="ARBA" id="ARBA00022840"/>
    </source>
</evidence>
<keyword evidence="1 10" id="KW-0808">Transferase</keyword>
<feature type="repeat" description="TPR" evidence="5">
    <location>
        <begin position="476"/>
        <end position="509"/>
    </location>
</feature>
<dbReference type="CDD" id="cd14014">
    <property type="entry name" value="STKc_PknB_like"/>
    <property type="match status" value="1"/>
</dbReference>
<evidence type="ECO:0000259" key="9">
    <source>
        <dbReference type="PROSITE" id="PS50011"/>
    </source>
</evidence>
<dbReference type="InterPro" id="IPR011990">
    <property type="entry name" value="TPR-like_helical_dom_sf"/>
</dbReference>
<reference evidence="10 11" key="1">
    <citation type="submission" date="2019-03" db="EMBL/GenBank/DDBJ databases">
        <title>Deep-cultivation of Planctomycetes and their phenomic and genomic characterization uncovers novel biology.</title>
        <authorList>
            <person name="Wiegand S."/>
            <person name="Jogler M."/>
            <person name="Boedeker C."/>
            <person name="Pinto D."/>
            <person name="Vollmers J."/>
            <person name="Rivas-Marin E."/>
            <person name="Kohn T."/>
            <person name="Peeters S.H."/>
            <person name="Heuer A."/>
            <person name="Rast P."/>
            <person name="Oberbeckmann S."/>
            <person name="Bunk B."/>
            <person name="Jeske O."/>
            <person name="Meyerdierks A."/>
            <person name="Storesund J.E."/>
            <person name="Kallscheuer N."/>
            <person name="Luecker S."/>
            <person name="Lage O.M."/>
            <person name="Pohl T."/>
            <person name="Merkel B.J."/>
            <person name="Hornburger P."/>
            <person name="Mueller R.-W."/>
            <person name="Bruemmer F."/>
            <person name="Labrenz M."/>
            <person name="Spormann A.M."/>
            <person name="Op den Camp H."/>
            <person name="Overmann J."/>
            <person name="Amann R."/>
            <person name="Jetten M.S.M."/>
            <person name="Mascher T."/>
            <person name="Medema M.H."/>
            <person name="Devos D.P."/>
            <person name="Kaster A.-K."/>
            <person name="Ovreas L."/>
            <person name="Rohde M."/>
            <person name="Galperin M.Y."/>
            <person name="Jogler C."/>
        </authorList>
    </citation>
    <scope>NUCLEOTIDE SEQUENCE [LARGE SCALE GENOMIC DNA]</scope>
    <source>
        <strain evidence="10 11">Enr13</strain>
    </source>
</reference>
<feature type="binding site" evidence="6">
    <location>
        <position position="120"/>
    </location>
    <ligand>
        <name>ATP</name>
        <dbReference type="ChEBI" id="CHEBI:30616"/>
    </ligand>
</feature>
<feature type="region of interest" description="Disordered" evidence="8">
    <location>
        <begin position="618"/>
        <end position="687"/>
    </location>
</feature>
<evidence type="ECO:0000256" key="5">
    <source>
        <dbReference type="PROSITE-ProRule" id="PRU00339"/>
    </source>
</evidence>
<evidence type="ECO:0000313" key="10">
    <source>
        <dbReference type="EMBL" id="QDV41060.1"/>
    </source>
</evidence>
<evidence type="ECO:0000313" key="11">
    <source>
        <dbReference type="Proteomes" id="UP000319004"/>
    </source>
</evidence>
<feature type="coiled-coil region" evidence="7">
    <location>
        <begin position="445"/>
        <end position="479"/>
    </location>
</feature>
<organism evidence="10 11">
    <name type="scientific">Stieleria neptunia</name>
    <dbReference type="NCBI Taxonomy" id="2527979"/>
    <lineage>
        <taxon>Bacteria</taxon>
        <taxon>Pseudomonadati</taxon>
        <taxon>Planctomycetota</taxon>
        <taxon>Planctomycetia</taxon>
        <taxon>Pirellulales</taxon>
        <taxon>Pirellulaceae</taxon>
        <taxon>Stieleria</taxon>
    </lineage>
</organism>
<dbReference type="SMART" id="SM00028">
    <property type="entry name" value="TPR"/>
    <property type="match status" value="3"/>
</dbReference>
<dbReference type="KEGG" id="snep:Enr13x_08980"/>
<dbReference type="GO" id="GO:0005524">
    <property type="term" value="F:ATP binding"/>
    <property type="evidence" value="ECO:0007669"/>
    <property type="project" value="UniProtKB-UniRule"/>
</dbReference>
<gene>
    <name evidence="10" type="primary">pknB_6</name>
    <name evidence="10" type="ORF">Enr13x_08980</name>
</gene>
<accession>A0A518HJW3</accession>